<protein>
    <submittedName>
        <fullName evidence="5">LacI family transcriptional regulator</fullName>
    </submittedName>
</protein>
<comment type="caution">
    <text evidence="5">The sequence shown here is derived from an EMBL/GenBank/DDBJ whole genome shotgun (WGS) entry which is preliminary data.</text>
</comment>
<dbReference type="SMART" id="SM00354">
    <property type="entry name" value="HTH_LACI"/>
    <property type="match status" value="1"/>
</dbReference>
<reference evidence="5" key="2">
    <citation type="submission" date="2021-04" db="EMBL/GenBank/DDBJ databases">
        <authorList>
            <person name="Gilroy R."/>
        </authorList>
    </citation>
    <scope>NUCLEOTIDE SEQUENCE</scope>
    <source>
        <strain evidence="5">ChiSjej2B20-11307</strain>
    </source>
</reference>
<keyword evidence="2" id="KW-0238">DNA-binding</keyword>
<evidence type="ECO:0000313" key="5">
    <source>
        <dbReference type="EMBL" id="HJA07197.1"/>
    </source>
</evidence>
<name>A0A9D2HB15_9FIRM</name>
<evidence type="ECO:0000256" key="3">
    <source>
        <dbReference type="ARBA" id="ARBA00023163"/>
    </source>
</evidence>
<reference evidence="5" key="1">
    <citation type="journal article" date="2021" name="PeerJ">
        <title>Extensive microbial diversity within the chicken gut microbiome revealed by metagenomics and culture.</title>
        <authorList>
            <person name="Gilroy R."/>
            <person name="Ravi A."/>
            <person name="Getino M."/>
            <person name="Pursley I."/>
            <person name="Horton D.L."/>
            <person name="Alikhan N.F."/>
            <person name="Baker D."/>
            <person name="Gharbi K."/>
            <person name="Hall N."/>
            <person name="Watson M."/>
            <person name="Adriaenssens E.M."/>
            <person name="Foster-Nyarko E."/>
            <person name="Jarju S."/>
            <person name="Secka A."/>
            <person name="Antonio M."/>
            <person name="Oren A."/>
            <person name="Chaudhuri R.R."/>
            <person name="La Ragione R."/>
            <person name="Hildebrand F."/>
            <person name="Pallen M.J."/>
        </authorList>
    </citation>
    <scope>NUCLEOTIDE SEQUENCE</scope>
    <source>
        <strain evidence="5">ChiSjej2B20-11307</strain>
    </source>
</reference>
<dbReference type="InterPro" id="IPR046335">
    <property type="entry name" value="LacI/GalR-like_sensor"/>
</dbReference>
<dbReference type="Pfam" id="PF00356">
    <property type="entry name" value="LacI"/>
    <property type="match status" value="1"/>
</dbReference>
<accession>A0A9D2HB15</accession>
<evidence type="ECO:0000256" key="2">
    <source>
        <dbReference type="ARBA" id="ARBA00023125"/>
    </source>
</evidence>
<organism evidence="5 6">
    <name type="scientific">Candidatus Mediterraneibacter pullicola</name>
    <dbReference type="NCBI Taxonomy" id="2838682"/>
    <lineage>
        <taxon>Bacteria</taxon>
        <taxon>Bacillati</taxon>
        <taxon>Bacillota</taxon>
        <taxon>Clostridia</taxon>
        <taxon>Lachnospirales</taxon>
        <taxon>Lachnospiraceae</taxon>
        <taxon>Mediterraneibacter</taxon>
    </lineage>
</organism>
<dbReference type="InterPro" id="IPR010982">
    <property type="entry name" value="Lambda_DNA-bd_dom_sf"/>
</dbReference>
<dbReference type="CDD" id="cd01392">
    <property type="entry name" value="HTH_LacI"/>
    <property type="match status" value="1"/>
</dbReference>
<dbReference type="Gene3D" id="3.40.50.2300">
    <property type="match status" value="2"/>
</dbReference>
<dbReference type="Gene3D" id="1.10.260.40">
    <property type="entry name" value="lambda repressor-like DNA-binding domains"/>
    <property type="match status" value="1"/>
</dbReference>
<sequence>MEEQREKNPGRKMTINDVAEALSVSASTVSRAISGKGRIGEATRKRVFEFIEEHDYHPNSIAKSLAQSRTNNIAIIIPDVKGVVALPFFYMCMCGVNEVAQVRGYDMFVVSTSGKDTSHLKRLIDNNKVDGMILGSTYKDDVFASFLKSKGLPFVTIGSLNDDEIVQIDHDNEGACRDLTAILLSRQWRRIAYMGNSKELLVDEARYRGYLKAHRDIGIEVDESLVFRKETSESMLRGHVDELLEKKVDCIICQDDAVCNIVLNELRAQGARIPEDMRVASCHNSKVLDNYPVSVTSLRFDNTEIGRVACATLLDMLEGKEVARKTLLDYEVVLKESTK</sequence>
<proteinExistence type="predicted"/>
<dbReference type="Proteomes" id="UP000824223">
    <property type="component" value="Unassembled WGS sequence"/>
</dbReference>
<dbReference type="GO" id="GO:0000976">
    <property type="term" value="F:transcription cis-regulatory region binding"/>
    <property type="evidence" value="ECO:0007669"/>
    <property type="project" value="TreeGrafter"/>
</dbReference>
<dbReference type="GO" id="GO:0003700">
    <property type="term" value="F:DNA-binding transcription factor activity"/>
    <property type="evidence" value="ECO:0007669"/>
    <property type="project" value="TreeGrafter"/>
</dbReference>
<dbReference type="InterPro" id="IPR028082">
    <property type="entry name" value="Peripla_BP_I"/>
</dbReference>
<dbReference type="SUPFAM" id="SSF53822">
    <property type="entry name" value="Periplasmic binding protein-like I"/>
    <property type="match status" value="1"/>
</dbReference>
<gene>
    <name evidence="5" type="ORF">H9798_08685</name>
</gene>
<dbReference type="AlphaFoldDB" id="A0A9D2HB15"/>
<evidence type="ECO:0000313" key="6">
    <source>
        <dbReference type="Proteomes" id="UP000824223"/>
    </source>
</evidence>
<feature type="domain" description="HTH lacI-type" evidence="4">
    <location>
        <begin position="13"/>
        <end position="67"/>
    </location>
</feature>
<evidence type="ECO:0000259" key="4">
    <source>
        <dbReference type="PROSITE" id="PS50932"/>
    </source>
</evidence>
<dbReference type="InterPro" id="IPR000843">
    <property type="entry name" value="HTH_LacI"/>
</dbReference>
<dbReference type="Pfam" id="PF13377">
    <property type="entry name" value="Peripla_BP_3"/>
    <property type="match status" value="1"/>
</dbReference>
<dbReference type="PANTHER" id="PTHR30146">
    <property type="entry name" value="LACI-RELATED TRANSCRIPTIONAL REPRESSOR"/>
    <property type="match status" value="1"/>
</dbReference>
<keyword evidence="3" id="KW-0804">Transcription</keyword>
<keyword evidence="1" id="KW-0805">Transcription regulation</keyword>
<dbReference type="PANTHER" id="PTHR30146:SF109">
    <property type="entry name" value="HTH-TYPE TRANSCRIPTIONAL REGULATOR GALS"/>
    <property type="match status" value="1"/>
</dbReference>
<dbReference type="SUPFAM" id="SSF47413">
    <property type="entry name" value="lambda repressor-like DNA-binding domains"/>
    <property type="match status" value="1"/>
</dbReference>
<evidence type="ECO:0000256" key="1">
    <source>
        <dbReference type="ARBA" id="ARBA00023015"/>
    </source>
</evidence>
<dbReference type="EMBL" id="DXAK01000044">
    <property type="protein sequence ID" value="HJA07197.1"/>
    <property type="molecule type" value="Genomic_DNA"/>
</dbReference>
<dbReference type="PROSITE" id="PS50932">
    <property type="entry name" value="HTH_LACI_2"/>
    <property type="match status" value="1"/>
</dbReference>